<proteinExistence type="predicted"/>
<evidence type="ECO:0000256" key="1">
    <source>
        <dbReference type="SAM" id="Coils"/>
    </source>
</evidence>
<feature type="compositionally biased region" description="Basic and acidic residues" evidence="2">
    <location>
        <begin position="11"/>
        <end position="22"/>
    </location>
</feature>
<reference evidence="3" key="1">
    <citation type="submission" date="2019-09" db="EMBL/GenBank/DDBJ databases">
        <authorList>
            <person name="Needham M D."/>
        </authorList>
    </citation>
    <scope>NUCLEOTIDE SEQUENCE</scope>
</reference>
<feature type="region of interest" description="Disordered" evidence="2">
    <location>
        <begin position="1"/>
        <end position="78"/>
    </location>
</feature>
<protein>
    <recommendedName>
        <fullName evidence="4">MYM-type domain-containing protein</fullName>
    </recommendedName>
</protein>
<keyword evidence="1" id="KW-0175">Coiled coil</keyword>
<gene>
    <name evidence="3" type="ORF">CPAV1605_642</name>
</gene>
<feature type="compositionally biased region" description="Basic residues" evidence="2">
    <location>
        <begin position="23"/>
        <end position="32"/>
    </location>
</feature>
<feature type="coiled-coil region" evidence="1">
    <location>
        <begin position="159"/>
        <end position="186"/>
    </location>
</feature>
<evidence type="ECO:0000256" key="2">
    <source>
        <dbReference type="SAM" id="MobiDB-lite"/>
    </source>
</evidence>
<feature type="compositionally biased region" description="Basic and acidic residues" evidence="2">
    <location>
        <begin position="33"/>
        <end position="44"/>
    </location>
</feature>
<dbReference type="EMBL" id="CABVLZ010000002">
    <property type="protein sequence ID" value="VVU94917.1"/>
    <property type="molecule type" value="Genomic_DNA"/>
</dbReference>
<feature type="compositionally biased region" description="Basic residues" evidence="2">
    <location>
        <begin position="45"/>
        <end position="55"/>
    </location>
</feature>
<organism evidence="3">
    <name type="scientific">seawater metagenome</name>
    <dbReference type="NCBI Taxonomy" id="1561972"/>
    <lineage>
        <taxon>unclassified sequences</taxon>
        <taxon>metagenomes</taxon>
        <taxon>ecological metagenomes</taxon>
    </lineage>
</organism>
<evidence type="ECO:0008006" key="4">
    <source>
        <dbReference type="Google" id="ProtNLM"/>
    </source>
</evidence>
<feature type="compositionally biased region" description="Polar residues" evidence="2">
    <location>
        <begin position="1"/>
        <end position="10"/>
    </location>
</feature>
<name>A0A5E8CIL5_9ZZZZ</name>
<dbReference type="AlphaFoldDB" id="A0A5E8CIL5"/>
<evidence type="ECO:0000313" key="3">
    <source>
        <dbReference type="EMBL" id="VVU94917.1"/>
    </source>
</evidence>
<accession>A0A5E8CIL5</accession>
<sequence>MYDSTNNSIKNTDEKADPIVPEKKKRGRKPKKKLEAAENTEPVKEKKKRGRKPKNKGSDISTKETKKRGRKPAGKIVSLNENNITASIQEDDCIITHLPIKMSDIENIENTEDLASSTQEEITTFNQDIEDCSEDYENIFIKSCDISENNMFSIENMENKTDKEKLIELERQIKDLKEVIVSLKTCSGLKSRSVRETRVNFNYIDNEEKKWEEKTDIYCWWCCHPYDTCPISLPEKVHNDTYYVFGSFCSFNCAAAYNINMDDYKIWERLSLLKSLYMKIYKKDVEITPSPPRKTLEIFGGHLSIDDFRSNILKFNKEYIYLIPPLVSMTPLIEESSKSSYSFSNANNKKFIPLYGSNNIKTSDKLSRKKPVNNAKYSLVKTMGLKKKSTKKQNEFFI</sequence>